<dbReference type="AlphaFoldDB" id="A0A8H3TQ55"/>
<name>A0A8H3TQ55_9TREE</name>
<evidence type="ECO:0000256" key="5">
    <source>
        <dbReference type="SAM" id="Phobius"/>
    </source>
</evidence>
<evidence type="ECO:0008006" key="8">
    <source>
        <dbReference type="Google" id="ProtNLM"/>
    </source>
</evidence>
<feature type="transmembrane region" description="Helical" evidence="5">
    <location>
        <begin position="374"/>
        <end position="394"/>
    </location>
</feature>
<dbReference type="PANTHER" id="PTHR23051:SF0">
    <property type="entry name" value="SOLUTE CARRIER FAMILY 35 MEMBER F5"/>
    <property type="match status" value="1"/>
</dbReference>
<dbReference type="SUPFAM" id="SSF103481">
    <property type="entry name" value="Multidrug resistance efflux transporter EmrE"/>
    <property type="match status" value="1"/>
</dbReference>
<proteinExistence type="predicted"/>
<feature type="transmembrane region" description="Helical" evidence="5">
    <location>
        <begin position="347"/>
        <end position="367"/>
    </location>
</feature>
<keyword evidence="4 5" id="KW-0472">Membrane</keyword>
<reference evidence="6" key="1">
    <citation type="submission" date="2020-07" db="EMBL/GenBank/DDBJ databases">
        <title>Draft Genome Sequence of a Deep-Sea Yeast, Naganishia (Cryptococcus) liquefaciens strain N6.</title>
        <authorList>
            <person name="Han Y.W."/>
            <person name="Kajitani R."/>
            <person name="Morimoto H."/>
            <person name="Parhat M."/>
            <person name="Tsubouchi H."/>
            <person name="Bakenova O."/>
            <person name="Ogata M."/>
            <person name="Argunhan B."/>
            <person name="Aoki R."/>
            <person name="Kajiwara S."/>
            <person name="Itoh T."/>
            <person name="Iwasaki H."/>
        </authorList>
    </citation>
    <scope>NUCLEOTIDE SEQUENCE</scope>
    <source>
        <strain evidence="6">N6</strain>
    </source>
</reference>
<sequence length="481" mass="52523">MDESSPLLDPIGKQHRRWRLITMPVVFSRSQRKFITGVILLLCVVVLWTLSNFITSDLLSGGYDKPFLITYLNTSAFSLYLVPFLYKRRRRRTSFTDEHTYTPIPPIDTERPPRPPTIRNANSLIRSASPSPALIHQQPITPSHPVHPLPPIFSPPPSIHELVTHDKLSTRETASLAAVFCFAWFAANWSVNASLGLTSVGSSTILAGMSGFFTLGLGRMVGVESFTRAKILAVLASFIGLLLVTHSDSMISTASTVVASLTTDGTTLPDRRPKNALLGDGLALLSAICYAVYVILLKVKIEDEERVDMQLFFGFVGLFNTVFLLPVIPILHILGIESFHLPTRKEEWITCAVNMAITLSSDYLYVLSMLKTTPLVVTIGLSLTIPFAMAGDVLRGATSTITWASLTGAALVIVGFGLMGVEGWEEGMTNRVPLDAGVVALEVGEEEGSVRSSMNEEMGGTIEACAEGYRSRRPPASIRNE</sequence>
<feature type="transmembrane region" description="Helical" evidence="5">
    <location>
        <begin position="311"/>
        <end position="335"/>
    </location>
</feature>
<keyword evidence="3 5" id="KW-1133">Transmembrane helix</keyword>
<feature type="transmembrane region" description="Helical" evidence="5">
    <location>
        <begin position="174"/>
        <end position="191"/>
    </location>
</feature>
<feature type="transmembrane region" description="Helical" evidence="5">
    <location>
        <begin position="229"/>
        <end position="247"/>
    </location>
</feature>
<feature type="transmembrane region" description="Helical" evidence="5">
    <location>
        <begin position="400"/>
        <end position="421"/>
    </location>
</feature>
<gene>
    <name evidence="6" type="ORF">NliqN6_1564</name>
</gene>
<dbReference type="EMBL" id="BLZA01000010">
    <property type="protein sequence ID" value="GHJ85162.1"/>
    <property type="molecule type" value="Genomic_DNA"/>
</dbReference>
<comment type="subcellular location">
    <subcellularLocation>
        <location evidence="1">Membrane</location>
        <topology evidence="1">Multi-pass membrane protein</topology>
    </subcellularLocation>
</comment>
<evidence type="ECO:0000256" key="1">
    <source>
        <dbReference type="ARBA" id="ARBA00004141"/>
    </source>
</evidence>
<dbReference type="InterPro" id="IPR037185">
    <property type="entry name" value="EmrE-like"/>
</dbReference>
<protein>
    <recommendedName>
        <fullName evidence="8">EamA domain-containing protein</fullName>
    </recommendedName>
</protein>
<dbReference type="PANTHER" id="PTHR23051">
    <property type="entry name" value="SOLUTE CARRIER FAMILY 35, MEMBER F5"/>
    <property type="match status" value="1"/>
</dbReference>
<feature type="transmembrane region" description="Helical" evidence="5">
    <location>
        <begin position="34"/>
        <end position="55"/>
    </location>
</feature>
<feature type="transmembrane region" description="Helical" evidence="5">
    <location>
        <begin position="67"/>
        <end position="86"/>
    </location>
</feature>
<dbReference type="Proteomes" id="UP000620104">
    <property type="component" value="Unassembled WGS sequence"/>
</dbReference>
<keyword evidence="7" id="KW-1185">Reference proteome</keyword>
<evidence type="ECO:0000313" key="6">
    <source>
        <dbReference type="EMBL" id="GHJ85162.1"/>
    </source>
</evidence>
<evidence type="ECO:0000256" key="3">
    <source>
        <dbReference type="ARBA" id="ARBA00022989"/>
    </source>
</evidence>
<feature type="transmembrane region" description="Helical" evidence="5">
    <location>
        <begin position="197"/>
        <end position="217"/>
    </location>
</feature>
<evidence type="ECO:0000256" key="4">
    <source>
        <dbReference type="ARBA" id="ARBA00023136"/>
    </source>
</evidence>
<keyword evidence="2 5" id="KW-0812">Transmembrane</keyword>
<evidence type="ECO:0000256" key="2">
    <source>
        <dbReference type="ARBA" id="ARBA00022692"/>
    </source>
</evidence>
<organism evidence="6 7">
    <name type="scientific">Naganishia liquefaciens</name>
    <dbReference type="NCBI Taxonomy" id="104408"/>
    <lineage>
        <taxon>Eukaryota</taxon>
        <taxon>Fungi</taxon>
        <taxon>Dikarya</taxon>
        <taxon>Basidiomycota</taxon>
        <taxon>Agaricomycotina</taxon>
        <taxon>Tremellomycetes</taxon>
        <taxon>Filobasidiales</taxon>
        <taxon>Filobasidiaceae</taxon>
        <taxon>Naganishia</taxon>
    </lineage>
</organism>
<dbReference type="GO" id="GO:0000329">
    <property type="term" value="C:fungal-type vacuole membrane"/>
    <property type="evidence" value="ECO:0007669"/>
    <property type="project" value="TreeGrafter"/>
</dbReference>
<evidence type="ECO:0000313" key="7">
    <source>
        <dbReference type="Proteomes" id="UP000620104"/>
    </source>
</evidence>
<comment type="caution">
    <text evidence="6">The sequence shown here is derived from an EMBL/GenBank/DDBJ whole genome shotgun (WGS) entry which is preliminary data.</text>
</comment>
<accession>A0A8H3TQ55</accession>
<feature type="transmembrane region" description="Helical" evidence="5">
    <location>
        <begin position="281"/>
        <end position="299"/>
    </location>
</feature>
<dbReference type="OrthoDB" id="1436450at2759"/>